<reference evidence="2 3" key="1">
    <citation type="submission" date="2020-08" db="EMBL/GenBank/DDBJ databases">
        <title>Genomic Encyclopedia of Type Strains, Phase IV (KMG-IV): sequencing the most valuable type-strain genomes for metagenomic binning, comparative biology and taxonomic classification.</title>
        <authorList>
            <person name="Goeker M."/>
        </authorList>
    </citation>
    <scope>NUCLEOTIDE SEQUENCE [LARGE SCALE GENOMIC DNA]</scope>
    <source>
        <strain evidence="2 3">DSM 27568</strain>
    </source>
</reference>
<proteinExistence type="predicted"/>
<dbReference type="AlphaFoldDB" id="A0A7W6FZ55"/>
<dbReference type="EMBL" id="JACIDY010000005">
    <property type="protein sequence ID" value="MBB3940725.1"/>
    <property type="molecule type" value="Genomic_DNA"/>
</dbReference>
<evidence type="ECO:0000313" key="3">
    <source>
        <dbReference type="Proteomes" id="UP000561459"/>
    </source>
</evidence>
<comment type="caution">
    <text evidence="2">The sequence shown here is derived from an EMBL/GenBank/DDBJ whole genome shotgun (WGS) entry which is preliminary data.</text>
</comment>
<feature type="compositionally biased region" description="Low complexity" evidence="1">
    <location>
        <begin position="148"/>
        <end position="168"/>
    </location>
</feature>
<feature type="region of interest" description="Disordered" evidence="1">
    <location>
        <begin position="27"/>
        <end position="87"/>
    </location>
</feature>
<feature type="region of interest" description="Disordered" evidence="1">
    <location>
        <begin position="101"/>
        <end position="125"/>
    </location>
</feature>
<protein>
    <submittedName>
        <fullName evidence="2">Uncharacterized protein</fullName>
    </submittedName>
</protein>
<sequence>MFDKRRETVKAKGINGNGMGEPLAVAAARATTNWSSPKASDPEKAGPNMRGSKGDVPLPGQAARWEGPSVAVTEGSRQARGGKRSNELLLTGQAMDASKRWAAPAAQNWKGSSEGSSEGSIMRSDGKSREDILCYQAEQFFHPPSSPAHPIAAGSTSSTNSPNSNQPSAKRKLNPIFVEALMRWPTGLSGFERQEMAWTRWWLLMPSFLSALCSASDDMPGSAQLSIFGEAA</sequence>
<feature type="region of interest" description="Disordered" evidence="1">
    <location>
        <begin position="145"/>
        <end position="171"/>
    </location>
</feature>
<dbReference type="RefSeq" id="WP_246388650.1">
    <property type="nucleotide sequence ID" value="NZ_JACIDY010000005.1"/>
</dbReference>
<feature type="compositionally biased region" description="Basic and acidic residues" evidence="1">
    <location>
        <begin position="1"/>
        <end position="10"/>
    </location>
</feature>
<feature type="region of interest" description="Disordered" evidence="1">
    <location>
        <begin position="1"/>
        <end position="20"/>
    </location>
</feature>
<organism evidence="2 3">
    <name type="scientific">Novosphingobium fluoreni</name>
    <dbReference type="NCBI Taxonomy" id="1391222"/>
    <lineage>
        <taxon>Bacteria</taxon>
        <taxon>Pseudomonadati</taxon>
        <taxon>Pseudomonadota</taxon>
        <taxon>Alphaproteobacteria</taxon>
        <taxon>Sphingomonadales</taxon>
        <taxon>Sphingomonadaceae</taxon>
        <taxon>Novosphingobium</taxon>
    </lineage>
</organism>
<feature type="compositionally biased region" description="Low complexity" evidence="1">
    <location>
        <begin position="111"/>
        <end position="120"/>
    </location>
</feature>
<gene>
    <name evidence="2" type="ORF">GGR39_002382</name>
</gene>
<evidence type="ECO:0000256" key="1">
    <source>
        <dbReference type="SAM" id="MobiDB-lite"/>
    </source>
</evidence>
<dbReference type="Proteomes" id="UP000561459">
    <property type="component" value="Unassembled WGS sequence"/>
</dbReference>
<evidence type="ECO:0000313" key="2">
    <source>
        <dbReference type="EMBL" id="MBB3940725.1"/>
    </source>
</evidence>
<name>A0A7W6FZ55_9SPHN</name>
<keyword evidence="3" id="KW-1185">Reference proteome</keyword>
<accession>A0A7W6FZ55</accession>